<sequence>MAKIGPGKSGGSNRQALTDEDNQGRELFCRWCKEAGLAISVDQMGTIFATREGTEPDLPGVYIGSHLDTQPTGGKFDGVLGVVAALEVVRTLNEYQVKTKRSIIVTNWTNEEGSRFVPSMLASAVFSGVYSLEYAYGLKDREGITLHHELKRTGWLGTEPVGARKIHSYVEYHIEQGPILESKHKSVGVVTHCQGQSWLEVTLTGRSAHTGSTPMNMRKNACLAMARIINIVDDIAMKLQPNVAGSVGQINMLPNSRNALPETAIFTIDLRAVDKDKFITLCELVETEVQKIAQEHNVLCSIERIGHYEPIEFDKQITEVVKNSAIQLGYDFMEITSGAGHDATWISGVAPTSMIFCPCVDGISHHESEDITQEWAESGANVLLHTAITLSNA</sequence>
<evidence type="ECO:0000313" key="5">
    <source>
        <dbReference type="EMBL" id="CAO97794.1"/>
    </source>
</evidence>
<evidence type="ECO:0000256" key="1">
    <source>
        <dbReference type="ARBA" id="ARBA00006153"/>
    </source>
</evidence>
<dbReference type="CDD" id="cd03884">
    <property type="entry name" value="M20_bAS"/>
    <property type="match status" value="1"/>
</dbReference>
<accession>B2VFW2</accession>
<dbReference type="EC" id="3.5.1.6" evidence="5"/>
<dbReference type="eggNOG" id="COG0624">
    <property type="taxonomic scope" value="Bacteria"/>
</dbReference>
<evidence type="ECO:0000259" key="4">
    <source>
        <dbReference type="Pfam" id="PF07687"/>
    </source>
</evidence>
<feature type="binding site" evidence="3">
    <location>
        <position position="66"/>
    </location>
    <ligand>
        <name>Zn(2+)</name>
        <dbReference type="ChEBI" id="CHEBI:29105"/>
        <label>1</label>
    </ligand>
</feature>
<comment type="similarity">
    <text evidence="1">Belongs to the peptidase M20 family.</text>
</comment>
<dbReference type="GO" id="GO:0016813">
    <property type="term" value="F:hydrolase activity, acting on carbon-nitrogen (but not peptide) bonds, in linear amidines"/>
    <property type="evidence" value="ECO:0007669"/>
    <property type="project" value="InterPro"/>
</dbReference>
<dbReference type="PANTHER" id="PTHR32494:SF5">
    <property type="entry name" value="ALLANTOATE AMIDOHYDROLASE"/>
    <property type="match status" value="1"/>
</dbReference>
<dbReference type="GO" id="GO:0003837">
    <property type="term" value="F:beta-ureidopropionase activity"/>
    <property type="evidence" value="ECO:0007669"/>
    <property type="project" value="UniProtKB-EC"/>
</dbReference>
<reference evidence="5 6" key="1">
    <citation type="journal article" date="2008" name="Environ. Microbiol.">
        <title>The genome of Erwinia tasmaniensis strain Et1/99, a non-pathogenic bacterium in the genus Erwinia.</title>
        <authorList>
            <person name="Kube M."/>
            <person name="Migdoll A.M."/>
            <person name="Mueller I."/>
            <person name="Kuhl H."/>
            <person name="Beck A."/>
            <person name="Reinhardt R."/>
            <person name="Geider K."/>
        </authorList>
    </citation>
    <scope>NUCLEOTIDE SEQUENCE [LARGE SCALE GENOMIC DNA]</scope>
    <source>
        <strain evidence="6">DSM 17950 / CFBP 7177 / CIP 109463 / NCPPB 4357 / Et1/99</strain>
    </source>
</reference>
<keyword evidence="3" id="KW-0479">Metal-binding</keyword>
<dbReference type="Proteomes" id="UP000001726">
    <property type="component" value="Chromosome"/>
</dbReference>
<protein>
    <submittedName>
        <fullName evidence="5">N-carbamoyl-beta-alanine amidohydrolase protein</fullName>
        <ecNumber evidence="5">3.5.1.6</ecNumber>
    </submittedName>
</protein>
<feature type="binding site" evidence="3">
    <location>
        <position position="365"/>
    </location>
    <ligand>
        <name>Zn(2+)</name>
        <dbReference type="ChEBI" id="CHEBI:29105"/>
        <label>2</label>
    </ligand>
</feature>
<evidence type="ECO:0000256" key="3">
    <source>
        <dbReference type="PIRSR" id="PIRSR001235-1"/>
    </source>
</evidence>
<dbReference type="KEGG" id="eta:ETA_27480"/>
<dbReference type="PIRSF" id="PIRSF001235">
    <property type="entry name" value="Amidase_carbamoylase"/>
    <property type="match status" value="1"/>
</dbReference>
<gene>
    <name evidence="5" type="primary">amaB</name>
    <name evidence="5" type="ordered locus">ETA_27480</name>
</gene>
<keyword evidence="6" id="KW-1185">Reference proteome</keyword>
<feature type="binding site" evidence="3">
    <location>
        <position position="112"/>
    </location>
    <ligand>
        <name>Zn(2+)</name>
        <dbReference type="ChEBI" id="CHEBI:29105"/>
        <label>2</label>
    </ligand>
</feature>
<dbReference type="GO" id="GO:0046872">
    <property type="term" value="F:metal ion binding"/>
    <property type="evidence" value="ECO:0007669"/>
    <property type="project" value="UniProtKB-KW"/>
</dbReference>
<dbReference type="NCBIfam" id="NF006769">
    <property type="entry name" value="PRK09290.1-3"/>
    <property type="match status" value="1"/>
</dbReference>
<evidence type="ECO:0000256" key="2">
    <source>
        <dbReference type="ARBA" id="ARBA00022801"/>
    </source>
</evidence>
<dbReference type="InterPro" id="IPR011650">
    <property type="entry name" value="Peptidase_M20_dimer"/>
</dbReference>
<dbReference type="InterPro" id="IPR002933">
    <property type="entry name" value="Peptidase_M20"/>
</dbReference>
<dbReference type="PANTHER" id="PTHR32494">
    <property type="entry name" value="ALLANTOATE DEIMINASE-RELATED"/>
    <property type="match status" value="1"/>
</dbReference>
<dbReference type="InterPro" id="IPR010158">
    <property type="entry name" value="Amidase_Cbmase"/>
</dbReference>
<feature type="binding site" evidence="3">
    <location>
        <position position="77"/>
    </location>
    <ligand>
        <name>Zn(2+)</name>
        <dbReference type="ChEBI" id="CHEBI:29105"/>
        <label>2</label>
    </ligand>
</feature>
<dbReference type="HOGENOM" id="CLU_024588_2_1_6"/>
<feature type="binding site" evidence="3">
    <location>
        <position position="77"/>
    </location>
    <ligand>
        <name>Zn(2+)</name>
        <dbReference type="ChEBI" id="CHEBI:29105"/>
        <label>1</label>
    </ligand>
</feature>
<dbReference type="Gene3D" id="3.40.630.10">
    <property type="entry name" value="Zn peptidases"/>
    <property type="match status" value="1"/>
</dbReference>
<dbReference type="Pfam" id="PF01546">
    <property type="entry name" value="Peptidase_M20"/>
    <property type="match status" value="1"/>
</dbReference>
<proteinExistence type="inferred from homology"/>
<dbReference type="Gene3D" id="3.30.70.360">
    <property type="match status" value="1"/>
</dbReference>
<dbReference type="EMBL" id="CU468135">
    <property type="protein sequence ID" value="CAO97794.1"/>
    <property type="molecule type" value="Genomic_DNA"/>
</dbReference>
<dbReference type="SUPFAM" id="SSF53187">
    <property type="entry name" value="Zn-dependent exopeptidases"/>
    <property type="match status" value="1"/>
</dbReference>
<keyword evidence="3" id="KW-0862">Zinc</keyword>
<feature type="domain" description="Peptidase M20 dimerisation" evidence="4">
    <location>
        <begin position="195"/>
        <end position="295"/>
    </location>
</feature>
<organism evidence="5 6">
    <name type="scientific">Erwinia tasmaniensis (strain DSM 17950 / CFBP 7177 / CIP 109463 / NCPPB 4357 / Et1/99)</name>
    <dbReference type="NCBI Taxonomy" id="465817"/>
    <lineage>
        <taxon>Bacteria</taxon>
        <taxon>Pseudomonadati</taxon>
        <taxon>Pseudomonadota</taxon>
        <taxon>Gammaproteobacteria</taxon>
        <taxon>Enterobacterales</taxon>
        <taxon>Erwiniaceae</taxon>
        <taxon>Erwinia</taxon>
    </lineage>
</organism>
<comment type="cofactor">
    <cofactor evidence="3">
        <name>Zn(2+)</name>
        <dbReference type="ChEBI" id="CHEBI:29105"/>
    </cofactor>
    <text evidence="3">Binds 2 Zn(2+) ions per subunit.</text>
</comment>
<dbReference type="SUPFAM" id="SSF55031">
    <property type="entry name" value="Bacterial exopeptidase dimerisation domain"/>
    <property type="match status" value="1"/>
</dbReference>
<dbReference type="Pfam" id="PF07687">
    <property type="entry name" value="M20_dimer"/>
    <property type="match status" value="1"/>
</dbReference>
<dbReference type="NCBIfam" id="TIGR01879">
    <property type="entry name" value="hydantase"/>
    <property type="match status" value="1"/>
</dbReference>
<dbReference type="InterPro" id="IPR036264">
    <property type="entry name" value="Bact_exopeptidase_dim_dom"/>
</dbReference>
<keyword evidence="2 5" id="KW-0378">Hydrolase</keyword>
<dbReference type="STRING" id="465817.ETA_27480"/>
<feature type="binding site" evidence="3">
    <location>
        <position position="173"/>
    </location>
    <ligand>
        <name>Zn(2+)</name>
        <dbReference type="ChEBI" id="CHEBI:29105"/>
        <label>1</label>
    </ligand>
</feature>
<dbReference type="AlphaFoldDB" id="B2VFW2"/>
<evidence type="ECO:0000313" key="6">
    <source>
        <dbReference type="Proteomes" id="UP000001726"/>
    </source>
</evidence>
<name>B2VFW2_ERWT9</name>